<evidence type="ECO:0000256" key="8">
    <source>
        <dbReference type="ARBA" id="ARBA00026081"/>
    </source>
</evidence>
<evidence type="ECO:0000256" key="1">
    <source>
        <dbReference type="ARBA" id="ARBA00002265"/>
    </source>
</evidence>
<keyword evidence="4" id="KW-1003">Cell membrane</keyword>
<organism evidence="10">
    <name type="scientific">Thiolapillus brandeum</name>
    <dbReference type="NCBI Taxonomy" id="1076588"/>
    <lineage>
        <taxon>Bacteria</taxon>
        <taxon>Pseudomonadati</taxon>
        <taxon>Pseudomonadota</taxon>
        <taxon>Gammaproteobacteria</taxon>
        <taxon>Chromatiales</taxon>
        <taxon>Sedimenticolaceae</taxon>
        <taxon>Thiolapillus</taxon>
    </lineage>
</organism>
<protein>
    <submittedName>
        <fullName evidence="10">LptF/LptG family permease</fullName>
    </submittedName>
</protein>
<comment type="subunit">
    <text evidence="8">Component of the lipopolysaccharide transport and assembly complex. The LptBFG transporter is composed of two ATP-binding proteins (LptB) and two transmembrane proteins (LptF and LptG).</text>
</comment>
<dbReference type="PANTHER" id="PTHR33529:SF2">
    <property type="entry name" value="LIPOPOLYSACCHARIDE EXPORT SYSTEM PERMEASE PROTEIN LPTG"/>
    <property type="match status" value="1"/>
</dbReference>
<comment type="subcellular location">
    <subcellularLocation>
        <location evidence="2">Cell membrane</location>
        <topology evidence="2">Multi-pass membrane protein</topology>
    </subcellularLocation>
</comment>
<keyword evidence="6 9" id="KW-1133">Transmembrane helix</keyword>
<dbReference type="Pfam" id="PF03739">
    <property type="entry name" value="LptF_LptG"/>
    <property type="match status" value="1"/>
</dbReference>
<evidence type="ECO:0000256" key="3">
    <source>
        <dbReference type="ARBA" id="ARBA00007725"/>
    </source>
</evidence>
<keyword evidence="7 9" id="KW-0472">Membrane</keyword>
<feature type="non-terminal residue" evidence="10">
    <location>
        <position position="1"/>
    </location>
</feature>
<dbReference type="AlphaFoldDB" id="A0A7C5IY49"/>
<feature type="transmembrane region" description="Helical" evidence="9">
    <location>
        <begin position="107"/>
        <end position="125"/>
    </location>
</feature>
<comment type="similarity">
    <text evidence="3">Belongs to the LptF/LptG family.</text>
</comment>
<dbReference type="GO" id="GO:0015920">
    <property type="term" value="P:lipopolysaccharide transport"/>
    <property type="evidence" value="ECO:0007669"/>
    <property type="project" value="TreeGrafter"/>
</dbReference>
<feature type="transmembrane region" description="Helical" evidence="9">
    <location>
        <begin position="137"/>
        <end position="159"/>
    </location>
</feature>
<reference evidence="10" key="1">
    <citation type="journal article" date="2020" name="mSystems">
        <title>Genome- and Community-Level Interaction Insights into Carbon Utilization and Element Cycling Functions of Hydrothermarchaeota in Hydrothermal Sediment.</title>
        <authorList>
            <person name="Zhou Z."/>
            <person name="Liu Y."/>
            <person name="Xu W."/>
            <person name="Pan J."/>
            <person name="Luo Z.H."/>
            <person name="Li M."/>
        </authorList>
    </citation>
    <scope>NUCLEOTIDE SEQUENCE [LARGE SCALE GENOMIC DNA]</scope>
    <source>
        <strain evidence="10">HyVt-535</strain>
    </source>
</reference>
<accession>A0A7C5IY49</accession>
<dbReference type="InterPro" id="IPR005495">
    <property type="entry name" value="LptG/LptF_permease"/>
</dbReference>
<comment type="caution">
    <text evidence="10">The sequence shown here is derived from an EMBL/GenBank/DDBJ whole genome shotgun (WGS) entry which is preliminary data.</text>
</comment>
<evidence type="ECO:0000256" key="9">
    <source>
        <dbReference type="SAM" id="Phobius"/>
    </source>
</evidence>
<evidence type="ECO:0000256" key="7">
    <source>
        <dbReference type="ARBA" id="ARBA00023136"/>
    </source>
</evidence>
<evidence type="ECO:0000256" key="5">
    <source>
        <dbReference type="ARBA" id="ARBA00022692"/>
    </source>
</evidence>
<feature type="transmembrane region" description="Helical" evidence="9">
    <location>
        <begin position="165"/>
        <end position="184"/>
    </location>
</feature>
<sequence>GRLEGVYIYELDGFRRLKRMTLARSGAFEEGRWTLHGVRQSTFGGGRVSTRTMEALAWETVVDPAMLSVALIKPRLQPLWEIHAHLQALRAGGQRAVEYALAFWSKLATPVTMMAMLLLAVPLVTGSHRRVNVSQHILMGAVLGAAFYLASKGFYYAVIVFDLPAVSVALFPVAAFVLAMLVLARARRL</sequence>
<proteinExistence type="inferred from homology"/>
<evidence type="ECO:0000256" key="4">
    <source>
        <dbReference type="ARBA" id="ARBA00022475"/>
    </source>
</evidence>
<dbReference type="PANTHER" id="PTHR33529">
    <property type="entry name" value="SLR0882 PROTEIN-RELATED"/>
    <property type="match status" value="1"/>
</dbReference>
<gene>
    <name evidence="10" type="ORF">ENJ98_00100</name>
</gene>
<name>A0A7C5IY49_9GAMM</name>
<keyword evidence="5 9" id="KW-0812">Transmembrane</keyword>
<comment type="function">
    <text evidence="1">Part of the ABC transporter complex LptBFG involved in the translocation of lipopolysaccharide (LPS) from the inner membrane to the outer membrane.</text>
</comment>
<evidence type="ECO:0000256" key="6">
    <source>
        <dbReference type="ARBA" id="ARBA00022989"/>
    </source>
</evidence>
<evidence type="ECO:0000256" key="2">
    <source>
        <dbReference type="ARBA" id="ARBA00004651"/>
    </source>
</evidence>
<dbReference type="EMBL" id="DROM01000006">
    <property type="protein sequence ID" value="HHH12615.1"/>
    <property type="molecule type" value="Genomic_DNA"/>
</dbReference>
<dbReference type="Proteomes" id="UP000886100">
    <property type="component" value="Unassembled WGS sequence"/>
</dbReference>
<dbReference type="GO" id="GO:0043190">
    <property type="term" value="C:ATP-binding cassette (ABC) transporter complex"/>
    <property type="evidence" value="ECO:0007669"/>
    <property type="project" value="TreeGrafter"/>
</dbReference>
<evidence type="ECO:0000313" key="10">
    <source>
        <dbReference type="EMBL" id="HHH12615.1"/>
    </source>
</evidence>